<evidence type="ECO:0000256" key="1">
    <source>
        <dbReference type="SAM" id="Phobius"/>
    </source>
</evidence>
<dbReference type="PANTHER" id="PTHR11161:SF0">
    <property type="entry name" value="O-ACYLTRANSFERASE LIKE PROTEIN"/>
    <property type="match status" value="1"/>
</dbReference>
<protein>
    <submittedName>
        <fullName evidence="2">Nose resistant to fluoxetine protein 6-like</fullName>
    </submittedName>
</protein>
<sequence>VSQRCMKDINIFLWDLNQDEPKEYATLYDSFGKMGSSVKDGNVNQPGSLQQCRSAIGPGFSAQYCQVFLKQGAIQYFVGICLPDSCVCCVMLAIPLAATLLRALRRSDPSRMVSPTEHISLSNFYGTLKASLNGIRVLSLLWIICGHSAQFPVINNLNYKTWRKAVQSSPTYVLTISGPVFLAVDTFLLLGLLSARSLLSSINKAEDHLSLGLVANYLFKRIKIQPLHLFTMCLTVSLISLVQWGPYWFPFVETLMDCKAYWWANVLLISNLLPVHEICIPWTWYLSLDFQCYATTPLLVYIYRTTDNYVLYYYVKPYTRYGPFLIGILTGIHLTTKKGQLLKEQWQAALGWFCCLSMMSLLIGLAYLLKETPAYPSVAHALYQGLHRPVWALAVSWIILACEEGYGFIKTFLSFGVWVPLSNISFACYLVHPIFIILYNGLQETPIHYTDINFMYLFFGHLVLTLVVGCALTVLIEKPY</sequence>
<feature type="transmembrane region" description="Helical" evidence="1">
    <location>
        <begin position="348"/>
        <end position="369"/>
    </location>
</feature>
<keyword evidence="1" id="KW-0812">Transmembrane</keyword>
<feature type="transmembrane region" description="Helical" evidence="1">
    <location>
        <begin position="389"/>
        <end position="409"/>
    </location>
</feature>
<feature type="transmembrane region" description="Helical" evidence="1">
    <location>
        <begin position="454"/>
        <end position="476"/>
    </location>
</feature>
<feature type="transmembrane region" description="Helical" evidence="1">
    <location>
        <begin position="227"/>
        <end position="248"/>
    </location>
</feature>
<dbReference type="InterPro" id="IPR052728">
    <property type="entry name" value="O2_lipid_transport_reg"/>
</dbReference>
<dbReference type="AlphaFoldDB" id="A0A3Q2D648"/>
<evidence type="ECO:0000313" key="2">
    <source>
        <dbReference type="Ensembl" id="ENSCVAP00000013932.1"/>
    </source>
</evidence>
<dbReference type="PANTHER" id="PTHR11161">
    <property type="entry name" value="O-ACYLTRANSFERASE"/>
    <property type="match status" value="1"/>
</dbReference>
<feature type="transmembrane region" description="Helical" evidence="1">
    <location>
        <begin position="421"/>
        <end position="442"/>
    </location>
</feature>
<reference evidence="2" key="1">
    <citation type="submission" date="2025-08" db="UniProtKB">
        <authorList>
            <consortium name="Ensembl"/>
        </authorList>
    </citation>
    <scope>IDENTIFICATION</scope>
</reference>
<dbReference type="Proteomes" id="UP000265020">
    <property type="component" value="Unassembled WGS sequence"/>
</dbReference>
<feature type="transmembrane region" description="Helical" evidence="1">
    <location>
        <begin position="76"/>
        <end position="101"/>
    </location>
</feature>
<proteinExistence type="predicted"/>
<evidence type="ECO:0000313" key="3">
    <source>
        <dbReference type="Proteomes" id="UP000265020"/>
    </source>
</evidence>
<keyword evidence="1" id="KW-0472">Membrane</keyword>
<feature type="transmembrane region" description="Helical" evidence="1">
    <location>
        <begin position="318"/>
        <end position="336"/>
    </location>
</feature>
<dbReference type="GeneTree" id="ENSGT00530000063340"/>
<dbReference type="Ensembl" id="ENSCVAT00000021619.1">
    <property type="protein sequence ID" value="ENSCVAP00000013932.1"/>
    <property type="gene ID" value="ENSCVAG00000016589.1"/>
</dbReference>
<feature type="transmembrane region" description="Helical" evidence="1">
    <location>
        <begin position="282"/>
        <end position="303"/>
    </location>
</feature>
<accession>A0A3Q2D648</accession>
<feature type="transmembrane region" description="Helical" evidence="1">
    <location>
        <begin position="174"/>
        <end position="195"/>
    </location>
</feature>
<keyword evidence="3" id="KW-1185">Reference proteome</keyword>
<name>A0A3Q2D648_CYPVA</name>
<organism evidence="2 3">
    <name type="scientific">Cyprinodon variegatus</name>
    <name type="common">Sheepshead minnow</name>
    <dbReference type="NCBI Taxonomy" id="28743"/>
    <lineage>
        <taxon>Eukaryota</taxon>
        <taxon>Metazoa</taxon>
        <taxon>Chordata</taxon>
        <taxon>Craniata</taxon>
        <taxon>Vertebrata</taxon>
        <taxon>Euteleostomi</taxon>
        <taxon>Actinopterygii</taxon>
        <taxon>Neopterygii</taxon>
        <taxon>Teleostei</taxon>
        <taxon>Neoteleostei</taxon>
        <taxon>Acanthomorphata</taxon>
        <taxon>Ovalentaria</taxon>
        <taxon>Atherinomorphae</taxon>
        <taxon>Cyprinodontiformes</taxon>
        <taxon>Cyprinodontidae</taxon>
        <taxon>Cyprinodon</taxon>
    </lineage>
</organism>
<keyword evidence="1" id="KW-1133">Transmembrane helix</keyword>
<reference evidence="2" key="2">
    <citation type="submission" date="2025-09" db="UniProtKB">
        <authorList>
            <consortium name="Ensembl"/>
        </authorList>
    </citation>
    <scope>IDENTIFICATION</scope>
</reference>